<dbReference type="RefSeq" id="WP_058003198.1">
    <property type="nucleotide sequence ID" value="NZ_BOQX01000003.1"/>
</dbReference>
<dbReference type="Gene3D" id="1.10.3720.10">
    <property type="entry name" value="MetI-like"/>
    <property type="match status" value="1"/>
</dbReference>
<feature type="transmembrane region" description="Helical" evidence="8">
    <location>
        <begin position="104"/>
        <end position="122"/>
    </location>
</feature>
<evidence type="ECO:0000256" key="7">
    <source>
        <dbReference type="ARBA" id="ARBA00023136"/>
    </source>
</evidence>
<feature type="transmembrane region" description="Helical" evidence="8">
    <location>
        <begin position="63"/>
        <end position="84"/>
    </location>
</feature>
<dbReference type="Pfam" id="PF00528">
    <property type="entry name" value="BPD_transp_1"/>
    <property type="match status" value="1"/>
</dbReference>
<feature type="transmembrane region" description="Helical" evidence="8">
    <location>
        <begin position="14"/>
        <end position="42"/>
    </location>
</feature>
<dbReference type="CDD" id="cd06261">
    <property type="entry name" value="TM_PBP2"/>
    <property type="match status" value="1"/>
</dbReference>
<dbReference type="AlphaFoldDB" id="A0A8E2LEM9"/>
<evidence type="ECO:0000256" key="3">
    <source>
        <dbReference type="ARBA" id="ARBA00022475"/>
    </source>
</evidence>
<evidence type="ECO:0000256" key="8">
    <source>
        <dbReference type="RuleBase" id="RU363032"/>
    </source>
</evidence>
<dbReference type="PANTHER" id="PTHR30614">
    <property type="entry name" value="MEMBRANE COMPONENT OF AMINO ACID ABC TRANSPORTER"/>
    <property type="match status" value="1"/>
</dbReference>
<dbReference type="GeneID" id="79867585"/>
<gene>
    <name evidence="9" type="ORF">BWZ43_13080</name>
</gene>
<accession>A0A8E2LEM9</accession>
<dbReference type="PANTHER" id="PTHR30614:SF0">
    <property type="entry name" value="L-CYSTINE TRANSPORT SYSTEM PERMEASE PROTEIN TCYL"/>
    <property type="match status" value="1"/>
</dbReference>
<keyword evidence="6 8" id="KW-1133">Transmembrane helix</keyword>
<evidence type="ECO:0000256" key="6">
    <source>
        <dbReference type="ARBA" id="ARBA00022989"/>
    </source>
</evidence>
<dbReference type="InterPro" id="IPR010065">
    <property type="entry name" value="AA_ABC_transptr_permease_3TM"/>
</dbReference>
<evidence type="ECO:0000256" key="4">
    <source>
        <dbReference type="ARBA" id="ARBA00022692"/>
    </source>
</evidence>
<feature type="transmembrane region" description="Helical" evidence="8">
    <location>
        <begin position="156"/>
        <end position="181"/>
    </location>
</feature>
<comment type="subcellular location">
    <subcellularLocation>
        <location evidence="1 8">Cell membrane</location>
        <topology evidence="1 8">Multi-pass membrane protein</topology>
    </subcellularLocation>
</comment>
<keyword evidence="10" id="KW-1185">Reference proteome</keyword>
<keyword evidence="7 8" id="KW-0472">Membrane</keyword>
<organism evidence="9 10">
    <name type="scientific">Heyndrickxia oleronia</name>
    <dbReference type="NCBI Taxonomy" id="38875"/>
    <lineage>
        <taxon>Bacteria</taxon>
        <taxon>Bacillati</taxon>
        <taxon>Bacillota</taxon>
        <taxon>Bacilli</taxon>
        <taxon>Bacillales</taxon>
        <taxon>Bacillaceae</taxon>
        <taxon>Heyndrickxia</taxon>
    </lineage>
</organism>
<dbReference type="SUPFAM" id="SSF161098">
    <property type="entry name" value="MetI-like"/>
    <property type="match status" value="1"/>
</dbReference>
<reference evidence="9 10" key="1">
    <citation type="submission" date="2017-01" db="EMBL/GenBank/DDBJ databases">
        <title>Draft genome sequence of Bacillus oleronius.</title>
        <authorList>
            <person name="Allam M."/>
        </authorList>
    </citation>
    <scope>NUCLEOTIDE SEQUENCE [LARGE SCALE GENOMIC DNA]</scope>
    <source>
        <strain evidence="9 10">DSM 9356</strain>
    </source>
</reference>
<evidence type="ECO:0000313" key="9">
    <source>
        <dbReference type="EMBL" id="OOP67927.1"/>
    </source>
</evidence>
<dbReference type="GO" id="GO:0043190">
    <property type="term" value="C:ATP-binding cassette (ABC) transporter complex"/>
    <property type="evidence" value="ECO:0007669"/>
    <property type="project" value="InterPro"/>
</dbReference>
<evidence type="ECO:0000256" key="1">
    <source>
        <dbReference type="ARBA" id="ARBA00004651"/>
    </source>
</evidence>
<keyword evidence="5" id="KW-0029">Amino-acid transport</keyword>
<feature type="transmembrane region" description="Helical" evidence="8">
    <location>
        <begin position="201"/>
        <end position="222"/>
    </location>
</feature>
<evidence type="ECO:0000256" key="2">
    <source>
        <dbReference type="ARBA" id="ARBA00022448"/>
    </source>
</evidence>
<dbReference type="EMBL" id="MTLA01000145">
    <property type="protein sequence ID" value="OOP67927.1"/>
    <property type="molecule type" value="Genomic_DNA"/>
</dbReference>
<evidence type="ECO:0000313" key="10">
    <source>
        <dbReference type="Proteomes" id="UP000189761"/>
    </source>
</evidence>
<dbReference type="InterPro" id="IPR043429">
    <property type="entry name" value="ArtM/GltK/GlnP/TcyL/YhdX-like"/>
</dbReference>
<dbReference type="InterPro" id="IPR035906">
    <property type="entry name" value="MetI-like_sf"/>
</dbReference>
<keyword evidence="4 8" id="KW-0812">Transmembrane</keyword>
<dbReference type="NCBIfam" id="TIGR01726">
    <property type="entry name" value="HEQRo_perm_3TM"/>
    <property type="match status" value="1"/>
</dbReference>
<sequence>MQGSFNLEFLVDTFFVALSGVPTALIITIVALIVASPFGFLLALTRINRIPILSQFSRIYVSFVRGTPVIVQIFIIYNSVPLVISSLFSKLHIDKNVYEVNPIWYAFIVFSLNTIAILIEIFRSSLITVSKGQLEAAQSVGLTNVQAYRRIIIPQALVVALPNICTATVNLIKATSLGYAMSLPEITLKAKVAANVGYNYVEAYIDIFLVYLIICSLTEYGFKLFERKLSSYKTTTAKGGQQYA</sequence>
<protein>
    <submittedName>
        <fullName evidence="9">Amino acid ABC transporter permease</fullName>
    </submittedName>
</protein>
<dbReference type="PROSITE" id="PS50928">
    <property type="entry name" value="ABC_TM1"/>
    <property type="match status" value="1"/>
</dbReference>
<keyword evidence="2 8" id="KW-0813">Transport</keyword>
<comment type="similarity">
    <text evidence="8">Belongs to the binding-protein-dependent transport system permease family.</text>
</comment>
<dbReference type="GO" id="GO:0006865">
    <property type="term" value="P:amino acid transport"/>
    <property type="evidence" value="ECO:0007669"/>
    <property type="project" value="UniProtKB-KW"/>
</dbReference>
<dbReference type="InterPro" id="IPR000515">
    <property type="entry name" value="MetI-like"/>
</dbReference>
<name>A0A8E2LEM9_9BACI</name>
<dbReference type="GO" id="GO:0022857">
    <property type="term" value="F:transmembrane transporter activity"/>
    <property type="evidence" value="ECO:0007669"/>
    <property type="project" value="InterPro"/>
</dbReference>
<proteinExistence type="inferred from homology"/>
<dbReference type="Proteomes" id="UP000189761">
    <property type="component" value="Unassembled WGS sequence"/>
</dbReference>
<comment type="caution">
    <text evidence="9">The sequence shown here is derived from an EMBL/GenBank/DDBJ whole genome shotgun (WGS) entry which is preliminary data.</text>
</comment>
<evidence type="ECO:0000256" key="5">
    <source>
        <dbReference type="ARBA" id="ARBA00022970"/>
    </source>
</evidence>
<keyword evidence="3" id="KW-1003">Cell membrane</keyword>